<dbReference type="GO" id="GO:0005506">
    <property type="term" value="F:iron ion binding"/>
    <property type="evidence" value="ECO:0007669"/>
    <property type="project" value="InterPro"/>
</dbReference>
<dbReference type="Proteomes" id="UP000430272">
    <property type="component" value="Unassembled WGS sequence"/>
</dbReference>
<dbReference type="InterPro" id="IPR006620">
    <property type="entry name" value="Pro_4_hyd_alph"/>
</dbReference>
<dbReference type="Pfam" id="PF13640">
    <property type="entry name" value="2OG-FeII_Oxy_3"/>
    <property type="match status" value="1"/>
</dbReference>
<comment type="caution">
    <text evidence="8">The sequence shown here is derived from an EMBL/GenBank/DDBJ whole genome shotgun (WGS) entry which is preliminary data.</text>
</comment>
<organism evidence="8 9">
    <name type="scientific">Qipengyuania pelagi</name>
    <dbReference type="NCBI Taxonomy" id="994320"/>
    <lineage>
        <taxon>Bacteria</taxon>
        <taxon>Pseudomonadati</taxon>
        <taxon>Pseudomonadota</taxon>
        <taxon>Alphaproteobacteria</taxon>
        <taxon>Sphingomonadales</taxon>
        <taxon>Erythrobacteraceae</taxon>
        <taxon>Qipengyuania</taxon>
    </lineage>
</organism>
<sequence length="229" mass="25870">MASSATYDTSSLPNPDRAALKRVGAQVRERLAQDTGIYRFPTEDAEIFALGGFLSPSECERLIAMIDAIARPSQLHDQDYAKGFRTSYSGDLDPTHAFVKSVSRRIDDLLGIDPRFGESIQGQRYLPGQEFKPHNDWFYTDQPYWKLENERGGQRSWTAMAFLNKVEEGGHTFFPEIEAAIEPEPGVLLIWNNALPDGTPNEATLHAGTPVVKGQKYVLTKWYRTREWS</sequence>
<evidence type="ECO:0000313" key="9">
    <source>
        <dbReference type="Proteomes" id="UP000430272"/>
    </source>
</evidence>
<evidence type="ECO:0000256" key="4">
    <source>
        <dbReference type="ARBA" id="ARBA00022964"/>
    </source>
</evidence>
<feature type="domain" description="Fe2OG dioxygenase" evidence="7">
    <location>
        <begin position="116"/>
        <end position="225"/>
    </location>
</feature>
<dbReference type="AlphaFoldDB" id="A0A844Y7N2"/>
<dbReference type="GO" id="GO:0051213">
    <property type="term" value="F:dioxygenase activity"/>
    <property type="evidence" value="ECO:0007669"/>
    <property type="project" value="UniProtKB-KW"/>
</dbReference>
<evidence type="ECO:0000256" key="5">
    <source>
        <dbReference type="ARBA" id="ARBA00023002"/>
    </source>
</evidence>
<keyword evidence="2" id="KW-0479">Metal-binding</keyword>
<dbReference type="GO" id="GO:0016705">
    <property type="term" value="F:oxidoreductase activity, acting on paired donors, with incorporation or reduction of molecular oxygen"/>
    <property type="evidence" value="ECO:0007669"/>
    <property type="project" value="InterPro"/>
</dbReference>
<keyword evidence="4" id="KW-0223">Dioxygenase</keyword>
<dbReference type="PROSITE" id="PS51471">
    <property type="entry name" value="FE2OG_OXY"/>
    <property type="match status" value="1"/>
</dbReference>
<keyword evidence="3" id="KW-0847">Vitamin C</keyword>
<accession>A0A844Y7N2</accession>
<dbReference type="InterPro" id="IPR045054">
    <property type="entry name" value="P4HA-like"/>
</dbReference>
<proteinExistence type="predicted"/>
<dbReference type="InterPro" id="IPR044862">
    <property type="entry name" value="Pro_4_hyd_alph_FE2OG_OXY"/>
</dbReference>
<dbReference type="PANTHER" id="PTHR10869:SF246">
    <property type="entry name" value="TRANSMEMBRANE PROLYL 4-HYDROXYLASE"/>
    <property type="match status" value="1"/>
</dbReference>
<dbReference type="RefSeq" id="WP_160659946.1">
    <property type="nucleotide sequence ID" value="NZ_BAABDV010000001.1"/>
</dbReference>
<evidence type="ECO:0000256" key="1">
    <source>
        <dbReference type="ARBA" id="ARBA00001961"/>
    </source>
</evidence>
<dbReference type="GO" id="GO:0031418">
    <property type="term" value="F:L-ascorbic acid binding"/>
    <property type="evidence" value="ECO:0007669"/>
    <property type="project" value="UniProtKB-KW"/>
</dbReference>
<gene>
    <name evidence="8" type="ORF">GRI47_03355</name>
</gene>
<keyword evidence="9" id="KW-1185">Reference proteome</keyword>
<protein>
    <submittedName>
        <fullName evidence="8">2OG-Fe(II) oxygenase</fullName>
    </submittedName>
</protein>
<reference evidence="8 9" key="1">
    <citation type="submission" date="2019-12" db="EMBL/GenBank/DDBJ databases">
        <title>Genomic-based taxomic classification of the family Erythrobacteraceae.</title>
        <authorList>
            <person name="Xu L."/>
        </authorList>
    </citation>
    <scope>NUCLEOTIDE SEQUENCE [LARGE SCALE GENOMIC DNA]</scope>
    <source>
        <strain evidence="8 9">JCM 17468</strain>
    </source>
</reference>
<dbReference type="OrthoDB" id="269774at2"/>
<dbReference type="EMBL" id="WTYD01000001">
    <property type="protein sequence ID" value="MXO53048.1"/>
    <property type="molecule type" value="Genomic_DNA"/>
</dbReference>
<keyword evidence="6" id="KW-0408">Iron</keyword>
<evidence type="ECO:0000256" key="3">
    <source>
        <dbReference type="ARBA" id="ARBA00022896"/>
    </source>
</evidence>
<dbReference type="PANTHER" id="PTHR10869">
    <property type="entry name" value="PROLYL 4-HYDROXYLASE ALPHA SUBUNIT"/>
    <property type="match status" value="1"/>
</dbReference>
<evidence type="ECO:0000256" key="2">
    <source>
        <dbReference type="ARBA" id="ARBA00022723"/>
    </source>
</evidence>
<evidence type="ECO:0000259" key="7">
    <source>
        <dbReference type="PROSITE" id="PS51471"/>
    </source>
</evidence>
<dbReference type="Gene3D" id="2.60.120.620">
    <property type="entry name" value="q2cbj1_9rhob like domain"/>
    <property type="match status" value="1"/>
</dbReference>
<evidence type="ECO:0000313" key="8">
    <source>
        <dbReference type="EMBL" id="MXO53048.1"/>
    </source>
</evidence>
<keyword evidence="5" id="KW-0560">Oxidoreductase</keyword>
<name>A0A844Y7N2_9SPHN</name>
<evidence type="ECO:0000256" key="6">
    <source>
        <dbReference type="ARBA" id="ARBA00023004"/>
    </source>
</evidence>
<dbReference type="SMART" id="SM00702">
    <property type="entry name" value="P4Hc"/>
    <property type="match status" value="1"/>
</dbReference>
<comment type="cofactor">
    <cofactor evidence="1">
        <name>L-ascorbate</name>
        <dbReference type="ChEBI" id="CHEBI:38290"/>
    </cofactor>
</comment>
<dbReference type="InterPro" id="IPR005123">
    <property type="entry name" value="Oxoglu/Fe-dep_dioxygenase_dom"/>
</dbReference>